<dbReference type="SUPFAM" id="SSF64268">
    <property type="entry name" value="PX domain"/>
    <property type="match status" value="1"/>
</dbReference>
<evidence type="ECO:0000256" key="1">
    <source>
        <dbReference type="ARBA" id="ARBA00004179"/>
    </source>
</evidence>
<dbReference type="Pfam" id="PF00787">
    <property type="entry name" value="PX"/>
    <property type="match status" value="1"/>
</dbReference>
<organism evidence="14 15">
    <name type="scientific">Edhazardia aedis (strain USNM 41457)</name>
    <name type="common">Microsporidian parasite</name>
    <dbReference type="NCBI Taxonomy" id="1003232"/>
    <lineage>
        <taxon>Eukaryota</taxon>
        <taxon>Fungi</taxon>
        <taxon>Fungi incertae sedis</taxon>
        <taxon>Microsporidia</taxon>
        <taxon>Edhazardia</taxon>
    </lineage>
</organism>
<dbReference type="GO" id="GO:0032266">
    <property type="term" value="F:phosphatidylinositol-3-phosphate binding"/>
    <property type="evidence" value="ECO:0007669"/>
    <property type="project" value="TreeGrafter"/>
</dbReference>
<dbReference type="STRING" id="1003232.J9D9N4"/>
<keyword evidence="15" id="KW-1185">Reference proteome</keyword>
<dbReference type="HOGENOM" id="CLU_163495_0_0_1"/>
<dbReference type="Gene3D" id="3.30.1520.10">
    <property type="entry name" value="Phox-like domain"/>
    <property type="match status" value="1"/>
</dbReference>
<evidence type="ECO:0000256" key="10">
    <source>
        <dbReference type="ARBA" id="ARBA00023121"/>
    </source>
</evidence>
<evidence type="ECO:0000256" key="3">
    <source>
        <dbReference type="ARBA" id="ARBA00004496"/>
    </source>
</evidence>
<dbReference type="InParanoid" id="J9D9N4"/>
<reference evidence="14 15" key="1">
    <citation type="submission" date="2011-08" db="EMBL/GenBank/DDBJ databases">
        <authorList>
            <person name="Liu Z.J."/>
            <person name="Shi F.L."/>
            <person name="Lu J.Q."/>
            <person name="Li M."/>
            <person name="Wang Z.L."/>
        </authorList>
    </citation>
    <scope>NUCLEOTIDE SEQUENCE [LARGE SCALE GENOMIC DNA]</scope>
    <source>
        <strain evidence="14 15">USNM 41457</strain>
    </source>
</reference>
<evidence type="ECO:0000256" key="7">
    <source>
        <dbReference type="ARBA" id="ARBA00022490"/>
    </source>
</evidence>
<dbReference type="VEuPathDB" id="MicrosporidiaDB:EDEG_01298"/>
<dbReference type="EMBL" id="AFBI03000018">
    <property type="protein sequence ID" value="EJW04481.1"/>
    <property type="molecule type" value="Genomic_DNA"/>
</dbReference>
<sequence>MNKDTRKLEIYITRNRHSVNQYTEYEITTITNLPSFKRNYTVVNRRYSQFEKLNKELKKYQQKYNKNIYYTDGANKDLVIPSFPGKTGLWVNKYSDSVIEHRVFMFTNYLRFLSEYLVLCEDREWAKEFVRFLQNDTY</sequence>
<dbReference type="GO" id="GO:0031901">
    <property type="term" value="C:early endosome membrane"/>
    <property type="evidence" value="ECO:0007669"/>
    <property type="project" value="TreeGrafter"/>
</dbReference>
<dbReference type="GO" id="GO:0000139">
    <property type="term" value="C:Golgi membrane"/>
    <property type="evidence" value="ECO:0007669"/>
    <property type="project" value="UniProtKB-SubCell"/>
</dbReference>
<comment type="subcellular location">
    <subcellularLocation>
        <location evidence="3">Cytoplasm</location>
    </subcellularLocation>
    <subcellularLocation>
        <location evidence="2">Golgi apparatus membrane</location>
        <topology evidence="2">Peripheral membrane protein</topology>
        <orientation evidence="2">Cytoplasmic side</orientation>
    </subcellularLocation>
    <subcellularLocation>
        <location evidence="1">Prevacuolar compartment membrane</location>
        <topology evidence="1">Peripheral membrane protein</topology>
        <orientation evidence="1">Cytoplasmic side</orientation>
    </subcellularLocation>
</comment>
<comment type="function">
    <text evidence="12">Required for retention of late Golgi membrane proteins. Component of the retrieval machinery that functions by direct interaction with the cytosolic tails of certain TGN membrane proteins during the sorting/budding process at the prevacuolar compartment. Binds phosphatidylinositol 3-phosphate (PtdIns(P3)).</text>
</comment>
<dbReference type="InterPro" id="IPR001683">
    <property type="entry name" value="PX_dom"/>
</dbReference>
<keyword evidence="7" id="KW-0963">Cytoplasm</keyword>
<accession>J9D9N4</accession>
<keyword evidence="9" id="KW-0333">Golgi apparatus</keyword>
<evidence type="ECO:0000256" key="4">
    <source>
        <dbReference type="ARBA" id="ARBA00010883"/>
    </source>
</evidence>
<evidence type="ECO:0000256" key="5">
    <source>
        <dbReference type="ARBA" id="ARBA00020436"/>
    </source>
</evidence>
<comment type="similarity">
    <text evidence="4">Belongs to the sorting nexin family.</text>
</comment>
<keyword evidence="10" id="KW-0446">Lipid-binding</keyword>
<dbReference type="Proteomes" id="UP000003163">
    <property type="component" value="Unassembled WGS sequence"/>
</dbReference>
<protein>
    <recommendedName>
        <fullName evidence="5">Sorting nexin-3</fullName>
    </recommendedName>
</protein>
<dbReference type="InterPro" id="IPR051074">
    <property type="entry name" value="Sorting_Nexin"/>
</dbReference>
<dbReference type="GO" id="GO:0030904">
    <property type="term" value="C:retromer complex"/>
    <property type="evidence" value="ECO:0007669"/>
    <property type="project" value="TreeGrafter"/>
</dbReference>
<evidence type="ECO:0000256" key="6">
    <source>
        <dbReference type="ARBA" id="ARBA00022448"/>
    </source>
</evidence>
<dbReference type="AlphaFoldDB" id="J9D9N4"/>
<dbReference type="GO" id="GO:0015031">
    <property type="term" value="P:protein transport"/>
    <property type="evidence" value="ECO:0007669"/>
    <property type="project" value="UniProtKB-KW"/>
</dbReference>
<evidence type="ECO:0000256" key="2">
    <source>
        <dbReference type="ARBA" id="ARBA00004255"/>
    </source>
</evidence>
<keyword evidence="6" id="KW-0813">Transport</keyword>
<dbReference type="InterPro" id="IPR036871">
    <property type="entry name" value="PX_dom_sf"/>
</dbReference>
<proteinExistence type="inferred from homology"/>
<evidence type="ECO:0000259" key="13">
    <source>
        <dbReference type="PROSITE" id="PS50195"/>
    </source>
</evidence>
<keyword evidence="8" id="KW-0653">Protein transport</keyword>
<evidence type="ECO:0000256" key="12">
    <source>
        <dbReference type="ARBA" id="ARBA00025533"/>
    </source>
</evidence>
<feature type="domain" description="PX" evidence="13">
    <location>
        <begin position="3"/>
        <end position="138"/>
    </location>
</feature>
<comment type="caution">
    <text evidence="14">The sequence shown here is derived from an EMBL/GenBank/DDBJ whole genome shotgun (WGS) entry which is preliminary data.</text>
</comment>
<dbReference type="SMART" id="SM00312">
    <property type="entry name" value="PX"/>
    <property type="match status" value="1"/>
</dbReference>
<evidence type="ECO:0000256" key="8">
    <source>
        <dbReference type="ARBA" id="ARBA00022927"/>
    </source>
</evidence>
<dbReference type="GO" id="GO:0034499">
    <property type="term" value="P:late endosome to Golgi transport"/>
    <property type="evidence" value="ECO:0007669"/>
    <property type="project" value="TreeGrafter"/>
</dbReference>
<dbReference type="FunCoup" id="J9D9N4">
    <property type="interactions" value="56"/>
</dbReference>
<gene>
    <name evidence="14" type="ORF">EDEG_01298</name>
</gene>
<dbReference type="PROSITE" id="PS50195">
    <property type="entry name" value="PX"/>
    <property type="match status" value="1"/>
</dbReference>
<reference evidence="15" key="2">
    <citation type="submission" date="2015-07" db="EMBL/GenBank/DDBJ databases">
        <title>Contrasting host-pathogen interactions and genome evolution in two generalist and specialist microsporidian pathogens of mosquitoes.</title>
        <authorList>
            <consortium name="The Broad Institute Genomics Platform"/>
            <consortium name="The Broad Institute Genome Sequencing Center for Infectious Disease"/>
            <person name="Cuomo C.A."/>
            <person name="Sanscrainte N.D."/>
            <person name="Goldberg J.M."/>
            <person name="Heiman D."/>
            <person name="Young S."/>
            <person name="Zeng Q."/>
            <person name="Becnel J.J."/>
            <person name="Birren B.W."/>
        </authorList>
    </citation>
    <scope>NUCLEOTIDE SEQUENCE [LARGE SCALE GENOMIC DNA]</scope>
    <source>
        <strain evidence="15">USNM 41457</strain>
    </source>
</reference>
<dbReference type="PANTHER" id="PTHR45963">
    <property type="entry name" value="RE52028P"/>
    <property type="match status" value="1"/>
</dbReference>
<keyword evidence="11" id="KW-0472">Membrane</keyword>
<dbReference type="OrthoDB" id="2189967at2759"/>
<evidence type="ECO:0000313" key="15">
    <source>
        <dbReference type="Proteomes" id="UP000003163"/>
    </source>
</evidence>
<evidence type="ECO:0000256" key="11">
    <source>
        <dbReference type="ARBA" id="ARBA00023136"/>
    </source>
</evidence>
<evidence type="ECO:0000256" key="9">
    <source>
        <dbReference type="ARBA" id="ARBA00023034"/>
    </source>
</evidence>
<dbReference type="PANTHER" id="PTHR45963:SF2">
    <property type="entry name" value="RE52028P"/>
    <property type="match status" value="1"/>
</dbReference>
<dbReference type="OMA" id="SIPTHKK"/>
<dbReference type="GO" id="GO:0032456">
    <property type="term" value="P:endocytic recycling"/>
    <property type="evidence" value="ECO:0007669"/>
    <property type="project" value="TreeGrafter"/>
</dbReference>
<name>J9D9N4_EDHAE</name>
<evidence type="ECO:0000313" key="14">
    <source>
        <dbReference type="EMBL" id="EJW04481.1"/>
    </source>
</evidence>